<dbReference type="Pfam" id="PF04542">
    <property type="entry name" value="Sigma70_r2"/>
    <property type="match status" value="1"/>
</dbReference>
<keyword evidence="4" id="KW-0804">Transcription</keyword>
<dbReference type="InterPro" id="IPR007630">
    <property type="entry name" value="RNA_pol_sigma70_r4"/>
</dbReference>
<keyword evidence="3" id="KW-0238">DNA-binding</keyword>
<dbReference type="PANTHER" id="PTHR30385:SF7">
    <property type="entry name" value="RNA POLYMERASE SIGMA FACTOR FLIA"/>
    <property type="match status" value="1"/>
</dbReference>
<keyword evidence="1" id="KW-0805">Transcription regulation</keyword>
<reference evidence="6 7" key="1">
    <citation type="journal article" date="2016" name="Nat. Commun.">
        <title>Thousands of microbial genomes shed light on interconnected biogeochemical processes in an aquifer system.</title>
        <authorList>
            <person name="Anantharaman K."/>
            <person name="Brown C.T."/>
            <person name="Hug L.A."/>
            <person name="Sharon I."/>
            <person name="Castelle C.J."/>
            <person name="Probst A.J."/>
            <person name="Thomas B.C."/>
            <person name="Singh A."/>
            <person name="Wilkins M.J."/>
            <person name="Karaoz U."/>
            <person name="Brodie E.L."/>
            <person name="Williams K.H."/>
            <person name="Hubbard S.S."/>
            <person name="Banfield J.F."/>
        </authorList>
    </citation>
    <scope>NUCLEOTIDE SEQUENCE [LARGE SCALE GENOMIC DNA]</scope>
</reference>
<dbReference type="GO" id="GO:0016987">
    <property type="term" value="F:sigma factor activity"/>
    <property type="evidence" value="ECO:0007669"/>
    <property type="project" value="UniProtKB-KW"/>
</dbReference>
<dbReference type="InterPro" id="IPR012845">
    <property type="entry name" value="RNA_pol_sigma_FliA_WhiG"/>
</dbReference>
<dbReference type="Pfam" id="PF04545">
    <property type="entry name" value="Sigma70_r4"/>
    <property type="match status" value="1"/>
</dbReference>
<sequence length="250" mass="28044">MYNPYAKQAKASKEEVVMEYAPMVKHIANRLSARLPDGFLRDDLVQVGMIGLLEAAEKYDPSQGHLFKTYAEHRVKGAMLDDLRAKDWIPRSVRDNGNKLDKAYRSLRAKEVDHPSDNQLAEALEISPKELPDFIDKARPIPLLSLEGLISHDFDEDEMNILDTLASAEAQSPMEQLLGSEAVSLLAVAIEKLPEKERMVLALYYNEDMNLKEIGAVLNITESRVSQMRTKAIAQLRSLMGEPPKTPEAT</sequence>
<dbReference type="PROSITE" id="PS00715">
    <property type="entry name" value="SIGMA70_1"/>
    <property type="match status" value="1"/>
</dbReference>
<evidence type="ECO:0000256" key="1">
    <source>
        <dbReference type="ARBA" id="ARBA00023015"/>
    </source>
</evidence>
<dbReference type="PRINTS" id="PR00046">
    <property type="entry name" value="SIGMA70FCT"/>
</dbReference>
<evidence type="ECO:0000259" key="5">
    <source>
        <dbReference type="PROSITE" id="PS00715"/>
    </source>
</evidence>
<dbReference type="Gene3D" id="1.20.140.160">
    <property type="match status" value="1"/>
</dbReference>
<evidence type="ECO:0000313" key="7">
    <source>
        <dbReference type="Proteomes" id="UP000178449"/>
    </source>
</evidence>
<evidence type="ECO:0000313" key="6">
    <source>
        <dbReference type="EMBL" id="OGG94969.1"/>
    </source>
</evidence>
<gene>
    <name evidence="6" type="ORF">A2527_06410</name>
</gene>
<protein>
    <recommendedName>
        <fullName evidence="5">RNA polymerase sigma-70 domain-containing protein</fullName>
    </recommendedName>
</protein>
<dbReference type="AlphaFoldDB" id="A0A1F6GA52"/>
<proteinExistence type="predicted"/>
<dbReference type="NCBIfam" id="NF005413">
    <property type="entry name" value="PRK06986.1"/>
    <property type="match status" value="1"/>
</dbReference>
<dbReference type="GO" id="GO:0006352">
    <property type="term" value="P:DNA-templated transcription initiation"/>
    <property type="evidence" value="ECO:0007669"/>
    <property type="project" value="InterPro"/>
</dbReference>
<dbReference type="Gene3D" id="1.10.1740.10">
    <property type="match status" value="1"/>
</dbReference>
<evidence type="ECO:0000256" key="2">
    <source>
        <dbReference type="ARBA" id="ARBA00023082"/>
    </source>
</evidence>
<dbReference type="GO" id="GO:0003899">
    <property type="term" value="F:DNA-directed RNA polymerase activity"/>
    <property type="evidence" value="ECO:0007669"/>
    <property type="project" value="InterPro"/>
</dbReference>
<dbReference type="InterPro" id="IPR013325">
    <property type="entry name" value="RNA_pol_sigma_r2"/>
</dbReference>
<dbReference type="PIRSF" id="PIRSF000770">
    <property type="entry name" value="RNA_pol_sigma-SigE/K"/>
    <property type="match status" value="1"/>
</dbReference>
<dbReference type="SUPFAM" id="SSF88946">
    <property type="entry name" value="Sigma2 domain of RNA polymerase sigma factors"/>
    <property type="match status" value="1"/>
</dbReference>
<evidence type="ECO:0000256" key="4">
    <source>
        <dbReference type="ARBA" id="ARBA00023163"/>
    </source>
</evidence>
<dbReference type="STRING" id="1817772.A2527_06410"/>
<dbReference type="InterPro" id="IPR000943">
    <property type="entry name" value="RNA_pol_sigma70"/>
</dbReference>
<dbReference type="InterPro" id="IPR013324">
    <property type="entry name" value="RNA_pol_sigma_r3/r4-like"/>
</dbReference>
<organism evidence="6 7">
    <name type="scientific">Candidatus Lambdaproteobacteria bacterium RIFOXYD2_FULL_50_16</name>
    <dbReference type="NCBI Taxonomy" id="1817772"/>
    <lineage>
        <taxon>Bacteria</taxon>
        <taxon>Pseudomonadati</taxon>
        <taxon>Pseudomonadota</taxon>
        <taxon>Candidatus Lambdaproteobacteria</taxon>
    </lineage>
</organism>
<comment type="caution">
    <text evidence="6">The sequence shown here is derived from an EMBL/GenBank/DDBJ whole genome shotgun (WGS) entry which is preliminary data.</text>
</comment>
<name>A0A1F6GA52_9PROT</name>
<keyword evidence="2" id="KW-0731">Sigma factor</keyword>
<accession>A0A1F6GA52</accession>
<dbReference type="GO" id="GO:0003677">
    <property type="term" value="F:DNA binding"/>
    <property type="evidence" value="ECO:0007669"/>
    <property type="project" value="UniProtKB-KW"/>
</dbReference>
<evidence type="ECO:0000256" key="3">
    <source>
        <dbReference type="ARBA" id="ARBA00023125"/>
    </source>
</evidence>
<dbReference type="NCBIfam" id="TIGR02479">
    <property type="entry name" value="FliA_WhiG"/>
    <property type="match status" value="1"/>
</dbReference>
<dbReference type="InterPro" id="IPR007627">
    <property type="entry name" value="RNA_pol_sigma70_r2"/>
</dbReference>
<dbReference type="CDD" id="cd06171">
    <property type="entry name" value="Sigma70_r4"/>
    <property type="match status" value="1"/>
</dbReference>
<dbReference type="PANTHER" id="PTHR30385">
    <property type="entry name" value="SIGMA FACTOR F FLAGELLAR"/>
    <property type="match status" value="1"/>
</dbReference>
<dbReference type="Proteomes" id="UP000178449">
    <property type="component" value="Unassembled WGS sequence"/>
</dbReference>
<dbReference type="SUPFAM" id="SSF88659">
    <property type="entry name" value="Sigma3 and sigma4 domains of RNA polymerase sigma factors"/>
    <property type="match status" value="2"/>
</dbReference>
<dbReference type="NCBIfam" id="TIGR02937">
    <property type="entry name" value="sigma70-ECF"/>
    <property type="match status" value="1"/>
</dbReference>
<feature type="domain" description="RNA polymerase sigma-70" evidence="5">
    <location>
        <begin position="43"/>
        <end position="56"/>
    </location>
</feature>
<dbReference type="EMBL" id="MFNE01000030">
    <property type="protein sequence ID" value="OGG94969.1"/>
    <property type="molecule type" value="Genomic_DNA"/>
</dbReference>
<dbReference type="InterPro" id="IPR014284">
    <property type="entry name" value="RNA_pol_sigma-70_dom"/>
</dbReference>